<sequence>MSVGFHLQHEQHCLYLQGQIYKEKLVKQLNYVKLCPNYRPGNQQLHFLLYDNENLQAANNLWQW</sequence>
<dbReference type="AlphaFoldDB" id="A0A087ULY8"/>
<dbReference type="EMBL" id="KK120491">
    <property type="protein sequence ID" value="KFM78377.1"/>
    <property type="molecule type" value="Genomic_DNA"/>
</dbReference>
<organism evidence="1 2">
    <name type="scientific">Stegodyphus mimosarum</name>
    <name type="common">African social velvet spider</name>
    <dbReference type="NCBI Taxonomy" id="407821"/>
    <lineage>
        <taxon>Eukaryota</taxon>
        <taxon>Metazoa</taxon>
        <taxon>Ecdysozoa</taxon>
        <taxon>Arthropoda</taxon>
        <taxon>Chelicerata</taxon>
        <taxon>Arachnida</taxon>
        <taxon>Araneae</taxon>
        <taxon>Araneomorphae</taxon>
        <taxon>Entelegynae</taxon>
        <taxon>Eresoidea</taxon>
        <taxon>Eresidae</taxon>
        <taxon>Stegodyphus</taxon>
    </lineage>
</organism>
<gene>
    <name evidence="1" type="ORF">X975_20978</name>
</gene>
<name>A0A087ULY8_STEMI</name>
<protein>
    <submittedName>
        <fullName evidence="1">Uncharacterized protein</fullName>
    </submittedName>
</protein>
<feature type="non-terminal residue" evidence="1">
    <location>
        <position position="64"/>
    </location>
</feature>
<reference evidence="1 2" key="1">
    <citation type="submission" date="2013-11" db="EMBL/GenBank/DDBJ databases">
        <title>Genome sequencing of Stegodyphus mimosarum.</title>
        <authorList>
            <person name="Bechsgaard J."/>
        </authorList>
    </citation>
    <scope>NUCLEOTIDE SEQUENCE [LARGE SCALE GENOMIC DNA]</scope>
</reference>
<evidence type="ECO:0000313" key="2">
    <source>
        <dbReference type="Proteomes" id="UP000054359"/>
    </source>
</evidence>
<evidence type="ECO:0000313" key="1">
    <source>
        <dbReference type="EMBL" id="KFM78377.1"/>
    </source>
</evidence>
<accession>A0A087ULY8</accession>
<keyword evidence="2" id="KW-1185">Reference proteome</keyword>
<proteinExistence type="predicted"/>
<dbReference type="Proteomes" id="UP000054359">
    <property type="component" value="Unassembled WGS sequence"/>
</dbReference>